<dbReference type="InterPro" id="IPR031852">
    <property type="entry name" value="Vik1/Cik1_MT-bd"/>
</dbReference>
<proteinExistence type="predicted"/>
<reference evidence="3 4" key="1">
    <citation type="submission" date="2015-10" db="EMBL/GenBank/DDBJ databases">
        <title>Draft genomes sequences of Candida glabrata isolates 1A, 1B, 2A, 2B, 3A and 3B.</title>
        <authorList>
            <person name="Haavelsrud O.E."/>
            <person name="Gaustad P."/>
        </authorList>
    </citation>
    <scope>NUCLEOTIDE SEQUENCE [LARGE SCALE GENOMIC DNA]</scope>
    <source>
        <strain evidence="3">910700640</strain>
    </source>
</reference>
<dbReference type="EMBL" id="LLZZ01000148">
    <property type="protein sequence ID" value="KTA99090.1"/>
    <property type="molecule type" value="Genomic_DNA"/>
</dbReference>
<accession>A0A0W0CHK9</accession>
<dbReference type="AlphaFoldDB" id="A0A0W0CHK9"/>
<protein>
    <submittedName>
        <fullName evidence="3">Spindle pole body-associated protein VIK1</fullName>
    </submittedName>
</protein>
<keyword evidence="1" id="KW-0175">Coiled coil</keyword>
<evidence type="ECO:0000256" key="1">
    <source>
        <dbReference type="SAM" id="Coils"/>
    </source>
</evidence>
<comment type="caution">
    <text evidence="3">The sequence shown here is derived from an EMBL/GenBank/DDBJ whole genome shotgun (WGS) entry which is preliminary data.</text>
</comment>
<evidence type="ECO:0000313" key="4">
    <source>
        <dbReference type="Proteomes" id="UP000054886"/>
    </source>
</evidence>
<dbReference type="Proteomes" id="UP000054886">
    <property type="component" value="Unassembled WGS sequence"/>
</dbReference>
<evidence type="ECO:0000259" key="2">
    <source>
        <dbReference type="Pfam" id="PF16796"/>
    </source>
</evidence>
<dbReference type="VEuPathDB" id="FungiDB:CAGL0H00638g"/>
<sequence length="584" mass="68519">MYRIKSRKLENITNKVSGNKEENTLERGLKRKQLNQLIRENEKFVRTDKNLQIKIDKYQRKDIPNLKYEVQKRTGLLSQLEKTVNQINLNFEALEKEKTALSSKNLAELTEIENKYKEVIEQKAAEFSQIFEKQQNAWREKIEELRNMPPEDELINQINNLKHTLSSTEQNLEDKIAKNDNDLILYKQKLQVSFSEYKKKNSTSLEELQSQSKNLESTMAELQNIKTEKNSQLRTLAEEQSELERIVMDKQLQVDKLNAEIEPVENKIKEYQNSFVLLKNDIEGMKIKAIDNEQQYNEVYDTLGEELSRRRRLLNSITELKGCARLFANIIEDEISEKLIVNYSDESIEDMKNHKTYKFTKLIQNFSHQNKDLFKEDLHVYIDFCLKRRENFNLFSVGSSNIPNTFEKLLAFFKNNYFDKFVITLQYVMLSDNADSQDLLSNNKDGGKDVEIKLKIEESTISLGSTLITLDEITDKLQIKKKYSQLNHQNGIGLSKFQFFCLQDIEPIPIDFYFIEIYQPSIYPILKRSTGTESNLNSPLEIVLKKIFHDTKSAFVFQIDHSDEVYDILKLSSHLSFIRNPKGK</sequence>
<gene>
    <name evidence="3" type="ORF">AO440_001926</name>
</gene>
<dbReference type="Gene3D" id="3.40.850.20">
    <property type="match status" value="1"/>
</dbReference>
<dbReference type="VEuPathDB" id="FungiDB:GWK60_H00451"/>
<evidence type="ECO:0000313" key="3">
    <source>
        <dbReference type="EMBL" id="KTA99090.1"/>
    </source>
</evidence>
<feature type="coiled-coil region" evidence="1">
    <location>
        <begin position="128"/>
        <end position="274"/>
    </location>
</feature>
<dbReference type="GO" id="GO:0008017">
    <property type="term" value="F:microtubule binding"/>
    <property type="evidence" value="ECO:0007669"/>
    <property type="project" value="InterPro"/>
</dbReference>
<dbReference type="VEuPathDB" id="FungiDB:B1J91_H00638g"/>
<feature type="domain" description="Spindle pole body-associated protein Vik1/Cik1 microtubule binding" evidence="2">
    <location>
        <begin position="305"/>
        <end position="440"/>
    </location>
</feature>
<dbReference type="Pfam" id="PF16796">
    <property type="entry name" value="Microtub_bd"/>
    <property type="match status" value="1"/>
</dbReference>
<name>A0A0W0CHK9_CANGB</name>
<feature type="coiled-coil region" evidence="1">
    <location>
        <begin position="77"/>
        <end position="104"/>
    </location>
</feature>
<dbReference type="VEuPathDB" id="FungiDB:GVI51_H00451"/>
<organism evidence="3 4">
    <name type="scientific">Candida glabrata</name>
    <name type="common">Yeast</name>
    <name type="synonym">Torulopsis glabrata</name>
    <dbReference type="NCBI Taxonomy" id="5478"/>
    <lineage>
        <taxon>Eukaryota</taxon>
        <taxon>Fungi</taxon>
        <taxon>Dikarya</taxon>
        <taxon>Ascomycota</taxon>
        <taxon>Saccharomycotina</taxon>
        <taxon>Saccharomycetes</taxon>
        <taxon>Saccharomycetales</taxon>
        <taxon>Saccharomycetaceae</taxon>
        <taxon>Nakaseomyces</taxon>
    </lineage>
</organism>